<comment type="caution">
    <text evidence="1">The sequence shown here is derived from an EMBL/GenBank/DDBJ whole genome shotgun (WGS) entry which is preliminary data.</text>
</comment>
<dbReference type="InterPro" id="IPR006735">
    <property type="entry name" value="Rtf2"/>
</dbReference>
<dbReference type="PANTHER" id="PTHR12775">
    <property type="entry name" value="PROTEIN C20ORF43 HOMOLOG"/>
    <property type="match status" value="1"/>
</dbReference>
<evidence type="ECO:0000313" key="2">
    <source>
        <dbReference type="Proteomes" id="UP000266743"/>
    </source>
</evidence>
<dbReference type="PANTHER" id="PTHR12775:SF0">
    <property type="entry name" value="REPLICATION TERMINATION FACTOR 2"/>
    <property type="match status" value="1"/>
</dbReference>
<name>A0A3L6KYQ4_9TRYP</name>
<dbReference type="AlphaFoldDB" id="A0A3L6KYQ4"/>
<accession>A0A3L6KYQ4</accession>
<gene>
    <name evidence="1" type="ORF">DPX39_100153600</name>
</gene>
<dbReference type="Proteomes" id="UP000266743">
    <property type="component" value="Chromosome 10"/>
</dbReference>
<protein>
    <submittedName>
        <fullName evidence="1">Rtf2 RING-finger</fullName>
    </submittedName>
</protein>
<evidence type="ECO:0000313" key="1">
    <source>
        <dbReference type="EMBL" id="RHW69489.1"/>
    </source>
</evidence>
<dbReference type="Pfam" id="PF04641">
    <property type="entry name" value="Rtf2"/>
    <property type="match status" value="1"/>
</dbReference>
<proteinExistence type="predicted"/>
<organism evidence="1 2">
    <name type="scientific">Trypanosoma brucei equiperdum</name>
    <dbReference type="NCBI Taxonomy" id="630700"/>
    <lineage>
        <taxon>Eukaryota</taxon>
        <taxon>Discoba</taxon>
        <taxon>Euglenozoa</taxon>
        <taxon>Kinetoplastea</taxon>
        <taxon>Metakinetoplastina</taxon>
        <taxon>Trypanosomatida</taxon>
        <taxon>Trypanosomatidae</taxon>
        <taxon>Trypanosoma</taxon>
    </lineage>
</organism>
<dbReference type="GO" id="GO:0005634">
    <property type="term" value="C:nucleus"/>
    <property type="evidence" value="ECO:0007669"/>
    <property type="project" value="TreeGrafter"/>
</dbReference>
<dbReference type="GO" id="GO:0006274">
    <property type="term" value="P:DNA replication termination"/>
    <property type="evidence" value="ECO:0007669"/>
    <property type="project" value="TreeGrafter"/>
</dbReference>
<sequence length="225" mass="24737">MGGDGQALSNKRRILEKSRVFLTADELRKGDNGGGETTRKLKEEKVLRWSHCGLSLEPLQLPVVFDLYGRLYSKKAVLDNILEKRSLHKQNSSDLNSDMKISKLSDVCEVSNVEEGKDRKVLIRCPVTGYDSASGLHQFLGFWSCGHVVACAAVNESVGKPAAAKKDCPVDDDPASVCPFCGATSFAVHLILDQESDEVKQYRRLRSFTECLGSVGAQTRDVEVC</sequence>
<dbReference type="EMBL" id="QSBY01000010">
    <property type="protein sequence ID" value="RHW69489.1"/>
    <property type="molecule type" value="Genomic_DNA"/>
</dbReference>
<reference evidence="1 2" key="1">
    <citation type="submission" date="2018-09" db="EMBL/GenBank/DDBJ databases">
        <title>whole genome sequence of T. equiperdum IVM-t1 strain.</title>
        <authorList>
            <person name="Suganuma K."/>
        </authorList>
    </citation>
    <scope>NUCLEOTIDE SEQUENCE [LARGE SCALE GENOMIC DNA]</scope>
    <source>
        <strain evidence="1 2">IVM-t1</strain>
    </source>
</reference>